<comment type="caution">
    <text evidence="5">The sequence shown here is derived from an EMBL/GenBank/DDBJ whole genome shotgun (WGS) entry which is preliminary data.</text>
</comment>
<dbReference type="EMBL" id="BAABFC010000010">
    <property type="protein sequence ID" value="GAA4497791.1"/>
    <property type="molecule type" value="Genomic_DNA"/>
</dbReference>
<evidence type="ECO:0000256" key="3">
    <source>
        <dbReference type="ARBA" id="ARBA00023163"/>
    </source>
</evidence>
<dbReference type="InterPro" id="IPR050204">
    <property type="entry name" value="AraC_XylS_family_regulators"/>
</dbReference>
<dbReference type="Gene3D" id="1.10.10.60">
    <property type="entry name" value="Homeodomain-like"/>
    <property type="match status" value="1"/>
</dbReference>
<evidence type="ECO:0000259" key="4">
    <source>
        <dbReference type="PROSITE" id="PS01124"/>
    </source>
</evidence>
<dbReference type="InterPro" id="IPR018060">
    <property type="entry name" value="HTH_AraC"/>
</dbReference>
<name>A0ABP8Q6Q3_9GAMM</name>
<dbReference type="PROSITE" id="PS00041">
    <property type="entry name" value="HTH_ARAC_FAMILY_1"/>
    <property type="match status" value="1"/>
</dbReference>
<keyword evidence="6" id="KW-1185">Reference proteome</keyword>
<reference evidence="6" key="1">
    <citation type="journal article" date="2019" name="Int. J. Syst. Evol. Microbiol.">
        <title>The Global Catalogue of Microorganisms (GCM) 10K type strain sequencing project: providing services to taxonomists for standard genome sequencing and annotation.</title>
        <authorList>
            <consortium name="The Broad Institute Genomics Platform"/>
            <consortium name="The Broad Institute Genome Sequencing Center for Infectious Disease"/>
            <person name="Wu L."/>
            <person name="Ma J."/>
        </authorList>
    </citation>
    <scope>NUCLEOTIDE SEQUENCE [LARGE SCALE GENOMIC DNA]</scope>
    <source>
        <strain evidence="6">JCM 32226</strain>
    </source>
</reference>
<keyword evidence="2" id="KW-0238">DNA-binding</keyword>
<evidence type="ECO:0000256" key="1">
    <source>
        <dbReference type="ARBA" id="ARBA00023015"/>
    </source>
</evidence>
<dbReference type="Proteomes" id="UP001501321">
    <property type="component" value="Unassembled WGS sequence"/>
</dbReference>
<sequence length="336" mass="36938">MPFITGFQAMPQQGAGEGFNPHRSHHLRAISADDADEHANNLTDWQQQYDQVSAGAFRGTLLERHQGQLQLFCEATSQAVRQSCCVPEGFLWLGLPVQVAQAIRINGRQAPQHAFLTRPGGVEFELITPASYAIYGIVVPKAALLQLAGQLGCQIDWALLGQEPLWQASPQAYQRCCQLLARCLDPAADSAPPDGAVLSFVLDLLDNAQLEPLAARSHGRRLQLVSAARARVLADPQQASIAQLCQQLNVSRRTLQYCFEAVTGQSPLHYLRALRLNAVRRALLRGEGLVTEVAAAWGFDHPSQFASDYRQLFGCLPSQTRDEHWDLVSSNEAKLV</sequence>
<evidence type="ECO:0000256" key="2">
    <source>
        <dbReference type="ARBA" id="ARBA00023125"/>
    </source>
</evidence>
<proteinExistence type="predicted"/>
<accession>A0ABP8Q6Q3</accession>
<feature type="domain" description="HTH araC/xylS-type" evidence="4">
    <location>
        <begin position="226"/>
        <end position="323"/>
    </location>
</feature>
<dbReference type="InterPro" id="IPR009057">
    <property type="entry name" value="Homeodomain-like_sf"/>
</dbReference>
<keyword evidence="3" id="KW-0804">Transcription</keyword>
<protein>
    <submittedName>
        <fullName evidence="5">Helix-turn-helix domain-containing protein</fullName>
    </submittedName>
</protein>
<evidence type="ECO:0000313" key="5">
    <source>
        <dbReference type="EMBL" id="GAA4497791.1"/>
    </source>
</evidence>
<keyword evidence="1" id="KW-0805">Transcription regulation</keyword>
<dbReference type="PANTHER" id="PTHR46796">
    <property type="entry name" value="HTH-TYPE TRANSCRIPTIONAL ACTIVATOR RHAS-RELATED"/>
    <property type="match status" value="1"/>
</dbReference>
<organism evidence="5 6">
    <name type="scientific">Pseudaeromonas paramecii</name>
    <dbReference type="NCBI Taxonomy" id="2138166"/>
    <lineage>
        <taxon>Bacteria</taxon>
        <taxon>Pseudomonadati</taxon>
        <taxon>Pseudomonadota</taxon>
        <taxon>Gammaproteobacteria</taxon>
        <taxon>Aeromonadales</taxon>
        <taxon>Aeromonadaceae</taxon>
        <taxon>Pseudaeromonas</taxon>
    </lineage>
</organism>
<dbReference type="PROSITE" id="PS01124">
    <property type="entry name" value="HTH_ARAC_FAMILY_2"/>
    <property type="match status" value="1"/>
</dbReference>
<dbReference type="Pfam" id="PF12833">
    <property type="entry name" value="HTH_18"/>
    <property type="match status" value="1"/>
</dbReference>
<dbReference type="InterPro" id="IPR018062">
    <property type="entry name" value="HTH_AraC-typ_CS"/>
</dbReference>
<dbReference type="PANTHER" id="PTHR46796:SF12">
    <property type="entry name" value="HTH-TYPE DNA-BINDING TRANSCRIPTIONAL ACTIVATOR EUTR"/>
    <property type="match status" value="1"/>
</dbReference>
<dbReference type="SUPFAM" id="SSF46689">
    <property type="entry name" value="Homeodomain-like"/>
    <property type="match status" value="1"/>
</dbReference>
<gene>
    <name evidence="5" type="ORF">GCM10023095_14900</name>
</gene>
<evidence type="ECO:0000313" key="6">
    <source>
        <dbReference type="Proteomes" id="UP001501321"/>
    </source>
</evidence>
<dbReference type="SMART" id="SM00342">
    <property type="entry name" value="HTH_ARAC"/>
    <property type="match status" value="1"/>
</dbReference>